<dbReference type="InterPro" id="IPR025661">
    <property type="entry name" value="Pept_asp_AS"/>
</dbReference>
<name>A0A158R5R2_9BILA</name>
<dbReference type="SMART" id="SM00848">
    <property type="entry name" value="Inhibitor_I29"/>
    <property type="match status" value="1"/>
</dbReference>
<dbReference type="InterPro" id="IPR013201">
    <property type="entry name" value="Prot_inhib_I29"/>
</dbReference>
<dbReference type="GO" id="GO:0008234">
    <property type="term" value="F:cysteine-type peptidase activity"/>
    <property type="evidence" value="ECO:0007669"/>
    <property type="project" value="InterPro"/>
</dbReference>
<dbReference type="InterPro" id="IPR000668">
    <property type="entry name" value="Peptidase_C1A_C"/>
</dbReference>
<dbReference type="AlphaFoldDB" id="A0A158R5R2"/>
<feature type="domain" description="Cathepsin propeptide inhibitor" evidence="3">
    <location>
        <begin position="5"/>
        <end position="57"/>
    </location>
</feature>
<feature type="domain" description="Peptidase C1A papain C-terminal" evidence="2">
    <location>
        <begin position="88"/>
        <end position="299"/>
    </location>
</feature>
<dbReference type="Proteomes" id="UP000046393">
    <property type="component" value="Unplaced"/>
</dbReference>
<dbReference type="WBParaSite" id="SMUV_0000781801-mRNA-1">
    <property type="protein sequence ID" value="SMUV_0000781801-mRNA-1"/>
    <property type="gene ID" value="SMUV_0000781801"/>
</dbReference>
<keyword evidence="4" id="KW-1185">Reference proteome</keyword>
<dbReference type="STRING" id="451379.A0A158R5R2"/>
<evidence type="ECO:0000259" key="3">
    <source>
        <dbReference type="SMART" id="SM00848"/>
    </source>
</evidence>
<sequence length="301" mass="34411">MAEDKNSYHRQILDKDENARRFRAFVSNLKTIQRLNAQNKHAHFGITKFTDWTTEEEKAFSTPLLRDDVRALRGPSDWARIKWDGSPLPKSFDWRDYGGVTPIKSQANKCNSCWAFAVTAVVESLYKIRKSEIISLSEQEIIDCDSSNDGCTSGSTRRAMLRGKYHGFTHLSEYPHDATNKSWSTCPYHGEIKVNQLYVVNPDANSIAYFIVHYGPVALNVAIPKPYKYYRRGILTNSRECQYMAPNHAVEAVGFGEENGLKYWILKNSWGGWWGERGYFRMERGINACHIESFATSAGVQ</sequence>
<protein>
    <submittedName>
        <fullName evidence="5">Cysteine proteinase</fullName>
    </submittedName>
</protein>
<dbReference type="InterPro" id="IPR038765">
    <property type="entry name" value="Papain-like_cys_pep_sf"/>
</dbReference>
<dbReference type="PROSITE" id="PS00640">
    <property type="entry name" value="THIOL_PROTEASE_ASN"/>
    <property type="match status" value="1"/>
</dbReference>
<evidence type="ECO:0000259" key="2">
    <source>
        <dbReference type="SMART" id="SM00645"/>
    </source>
</evidence>
<dbReference type="PRINTS" id="PR00705">
    <property type="entry name" value="PAPAIN"/>
</dbReference>
<dbReference type="CDD" id="cd02248">
    <property type="entry name" value="Peptidase_C1A"/>
    <property type="match status" value="1"/>
</dbReference>
<dbReference type="GO" id="GO:0006508">
    <property type="term" value="P:proteolysis"/>
    <property type="evidence" value="ECO:0007669"/>
    <property type="project" value="InterPro"/>
</dbReference>
<dbReference type="SMART" id="SM00645">
    <property type="entry name" value="Pept_C1"/>
    <property type="match status" value="1"/>
</dbReference>
<evidence type="ECO:0000256" key="1">
    <source>
        <dbReference type="ARBA" id="ARBA00008455"/>
    </source>
</evidence>
<dbReference type="PANTHER" id="PTHR12411">
    <property type="entry name" value="CYSTEINE PROTEASE FAMILY C1-RELATED"/>
    <property type="match status" value="1"/>
</dbReference>
<dbReference type="Gene3D" id="3.90.70.10">
    <property type="entry name" value="Cysteine proteinases"/>
    <property type="match status" value="1"/>
</dbReference>
<dbReference type="InterPro" id="IPR039417">
    <property type="entry name" value="Peptidase_C1A_papain-like"/>
</dbReference>
<dbReference type="InterPro" id="IPR013128">
    <property type="entry name" value="Peptidase_C1A"/>
</dbReference>
<proteinExistence type="inferred from homology"/>
<dbReference type="Pfam" id="PF00112">
    <property type="entry name" value="Peptidase_C1"/>
    <property type="match status" value="1"/>
</dbReference>
<comment type="similarity">
    <text evidence="1">Belongs to the peptidase C1 family.</text>
</comment>
<accession>A0A158R5R2</accession>
<evidence type="ECO:0000313" key="5">
    <source>
        <dbReference type="WBParaSite" id="SMUV_0000781801-mRNA-1"/>
    </source>
</evidence>
<organism evidence="4 5">
    <name type="scientific">Syphacia muris</name>
    <dbReference type="NCBI Taxonomy" id="451379"/>
    <lineage>
        <taxon>Eukaryota</taxon>
        <taxon>Metazoa</taxon>
        <taxon>Ecdysozoa</taxon>
        <taxon>Nematoda</taxon>
        <taxon>Chromadorea</taxon>
        <taxon>Rhabditida</taxon>
        <taxon>Spirurina</taxon>
        <taxon>Oxyuridomorpha</taxon>
        <taxon>Oxyuroidea</taxon>
        <taxon>Oxyuridae</taxon>
        <taxon>Syphacia</taxon>
    </lineage>
</organism>
<reference evidence="5" key="1">
    <citation type="submission" date="2016-04" db="UniProtKB">
        <authorList>
            <consortium name="WormBaseParasite"/>
        </authorList>
    </citation>
    <scope>IDENTIFICATION</scope>
</reference>
<evidence type="ECO:0000313" key="4">
    <source>
        <dbReference type="Proteomes" id="UP000046393"/>
    </source>
</evidence>
<dbReference type="Pfam" id="PF08246">
    <property type="entry name" value="Inhibitor_I29"/>
    <property type="match status" value="1"/>
</dbReference>
<dbReference type="SUPFAM" id="SSF54001">
    <property type="entry name" value="Cysteine proteinases"/>
    <property type="match status" value="1"/>
</dbReference>